<reference evidence="4 5" key="1">
    <citation type="submission" date="2017-10" db="EMBL/GenBank/DDBJ databases">
        <authorList>
            <person name="Regsiter A."/>
            <person name="William W."/>
        </authorList>
    </citation>
    <scope>NUCLEOTIDE SEQUENCE [LARGE SCALE GENOMIC DNA]</scope>
    <source>
        <strain evidence="2 5">CFBP6984</strain>
        <strain evidence="3 4">CFBP7430</strain>
    </source>
</reference>
<proteinExistence type="predicted"/>
<keyword evidence="5" id="KW-1185">Reference proteome</keyword>
<gene>
    <name evidence="2" type="ORF">XAP6984_590022</name>
    <name evidence="3" type="ORF">XAP7430_550022</name>
</gene>
<dbReference type="EMBL" id="OCYT01000116">
    <property type="protein sequence ID" value="SON84805.1"/>
    <property type="molecule type" value="Genomic_DNA"/>
</dbReference>
<evidence type="ECO:0000313" key="3">
    <source>
        <dbReference type="EMBL" id="SON91371.1"/>
    </source>
</evidence>
<feature type="region of interest" description="Disordered" evidence="1">
    <location>
        <begin position="1"/>
        <end position="27"/>
    </location>
</feature>
<dbReference type="Proteomes" id="UP000234181">
    <property type="component" value="Unassembled WGS sequence"/>
</dbReference>
<evidence type="ECO:0000313" key="2">
    <source>
        <dbReference type="EMBL" id="SON84805.1"/>
    </source>
</evidence>
<dbReference type="EMBL" id="OCYS01000111">
    <property type="protein sequence ID" value="SON91371.1"/>
    <property type="molecule type" value="Genomic_DNA"/>
</dbReference>
<sequence>MEVLRHARGVRHGRSAMRAPGRSGLDMGTEQATVGAAILGAHGGSTVRHWGADISNAAAVSHA</sequence>
<feature type="compositionally biased region" description="Basic residues" evidence="1">
    <location>
        <begin position="1"/>
        <end position="15"/>
    </location>
</feature>
<evidence type="ECO:0000256" key="1">
    <source>
        <dbReference type="SAM" id="MobiDB-lite"/>
    </source>
</evidence>
<dbReference type="AlphaFoldDB" id="A0AB38E511"/>
<name>A0AB38E511_XANCH</name>
<protein>
    <submittedName>
        <fullName evidence="3">Uncharacterized protein</fullName>
    </submittedName>
</protein>
<accession>A0AB38E511</accession>
<comment type="caution">
    <text evidence="3">The sequence shown here is derived from an EMBL/GenBank/DDBJ whole genome shotgun (WGS) entry which is preliminary data.</text>
</comment>
<evidence type="ECO:0000313" key="4">
    <source>
        <dbReference type="Proteomes" id="UP000234166"/>
    </source>
</evidence>
<organism evidence="3 4">
    <name type="scientific">Xanthomonas campestris pv. phaseoli</name>
    <dbReference type="NCBI Taxonomy" id="317013"/>
    <lineage>
        <taxon>Bacteria</taxon>
        <taxon>Pseudomonadati</taxon>
        <taxon>Pseudomonadota</taxon>
        <taxon>Gammaproteobacteria</taxon>
        <taxon>Lysobacterales</taxon>
        <taxon>Lysobacteraceae</taxon>
        <taxon>Xanthomonas</taxon>
    </lineage>
</organism>
<dbReference type="Proteomes" id="UP000234166">
    <property type="component" value="Unassembled WGS sequence"/>
</dbReference>
<evidence type="ECO:0000313" key="5">
    <source>
        <dbReference type="Proteomes" id="UP000234181"/>
    </source>
</evidence>